<dbReference type="InterPro" id="IPR027446">
    <property type="entry name" value="VSG_C_dom_sf"/>
</dbReference>
<dbReference type="Gene3D" id="3.90.150.10">
    <property type="entry name" value="Variant Surface Glycoprotein, subunit A domain 1"/>
    <property type="match status" value="1"/>
</dbReference>
<dbReference type="GO" id="GO:0042783">
    <property type="term" value="P:symbiont-mediated evasion of host immune response"/>
    <property type="evidence" value="ECO:0007669"/>
    <property type="project" value="InterPro"/>
</dbReference>
<evidence type="ECO:0000256" key="7">
    <source>
        <dbReference type="ARBA" id="ARBA00023288"/>
    </source>
</evidence>
<comment type="function">
    <text evidence="1">VSG forms a coat on the surface of the parasite. The trypanosome evades the immune response of the host by expressing a series of antigenically distinct VSGs from an estimated 1000 VSG genes.</text>
</comment>
<dbReference type="SUPFAM" id="SSF118251">
    <property type="entry name" value="Variant surface glycoprotein MITAT 1.2, VSG 221, C-terminal domain"/>
    <property type="match status" value="1"/>
</dbReference>
<feature type="compositionally biased region" description="Basic and acidic residues" evidence="8">
    <location>
        <begin position="446"/>
        <end position="463"/>
    </location>
</feature>
<accession>Q571X4</accession>
<evidence type="ECO:0000256" key="1">
    <source>
        <dbReference type="ARBA" id="ARBA00002523"/>
    </source>
</evidence>
<keyword evidence="5" id="KW-0472">Membrane</keyword>
<dbReference type="Pfam" id="PF00913">
    <property type="entry name" value="Trypan_glycop"/>
    <property type="match status" value="1"/>
</dbReference>
<dbReference type="PROSITE" id="PS51257">
    <property type="entry name" value="PROKAR_LIPOPROTEIN"/>
    <property type="match status" value="1"/>
</dbReference>
<protein>
    <submittedName>
        <fullName evidence="11">Variant surface glycoprotein Buteba 2</fullName>
    </submittedName>
</protein>
<evidence type="ECO:0000256" key="3">
    <source>
        <dbReference type="ARBA" id="ARBA00022475"/>
    </source>
</evidence>
<dbReference type="Gene3D" id="1.10.470.10">
    <property type="entry name" value="Variant Surface Glycoprotein, subunit A, domain 2"/>
    <property type="match status" value="1"/>
</dbReference>
<reference evidence="11" key="1">
    <citation type="journal article" date="2007" name="BMC Genomics">
        <title>Variant Surface Glycoprotein gene repertoires in Trypanosoma brucei have diverged to become strain-specific.</title>
        <authorList>
            <person name="Hutchinson C."/>
            <person name="Picozzi K."/>
            <person name="Jones N.G."/>
            <person name="Mott H."/>
            <person name="Sharma R."/>
            <person name="Welburn S.C."/>
            <person name="Carrington M."/>
        </authorList>
    </citation>
    <scope>NUCLEOTIDE SEQUENCE</scope>
    <source>
        <strain evidence="11">Buteba C135</strain>
    </source>
</reference>
<keyword evidence="6" id="KW-0325">Glycoprotein</keyword>
<evidence type="ECO:0000256" key="9">
    <source>
        <dbReference type="SAM" id="SignalP"/>
    </source>
</evidence>
<dbReference type="GO" id="GO:0005886">
    <property type="term" value="C:plasma membrane"/>
    <property type="evidence" value="ECO:0007669"/>
    <property type="project" value="UniProtKB-SubCell"/>
</dbReference>
<organism evidence="11">
    <name type="scientific">Trypanosoma brucei brucei</name>
    <dbReference type="NCBI Taxonomy" id="5702"/>
    <lineage>
        <taxon>Eukaryota</taxon>
        <taxon>Discoba</taxon>
        <taxon>Euglenozoa</taxon>
        <taxon>Kinetoplastea</taxon>
        <taxon>Metakinetoplastina</taxon>
        <taxon>Trypanosomatida</taxon>
        <taxon>Trypanosomatidae</taxon>
        <taxon>Trypanosoma</taxon>
    </lineage>
</organism>
<gene>
    <name evidence="11" type="primary">VSG Buteba 2</name>
</gene>
<feature type="domain" description="Trypanosome variant surface glycoprotein A-type N-terminal" evidence="10">
    <location>
        <begin position="23"/>
        <end position="385"/>
    </location>
</feature>
<evidence type="ECO:0000256" key="6">
    <source>
        <dbReference type="ARBA" id="ARBA00023180"/>
    </source>
</evidence>
<proteinExistence type="evidence at transcript level"/>
<evidence type="ECO:0000259" key="10">
    <source>
        <dbReference type="Pfam" id="PF00913"/>
    </source>
</evidence>
<keyword evidence="9" id="KW-0732">Signal</keyword>
<dbReference type="InterPro" id="IPR001812">
    <property type="entry name" value="Trypano_VSG_A_N_dom"/>
</dbReference>
<keyword evidence="3" id="KW-1003">Cell membrane</keyword>
<feature type="signal peptide" evidence="9">
    <location>
        <begin position="1"/>
        <end position="28"/>
    </location>
</feature>
<dbReference type="SUPFAM" id="SSF58087">
    <property type="entry name" value="Variant surface glycoprotein (N-terminal domain)"/>
    <property type="match status" value="1"/>
</dbReference>
<comment type="subcellular location">
    <subcellularLocation>
        <location evidence="2">Cell membrane</location>
        <topology evidence="2">Lipid-anchor</topology>
        <topology evidence="2">GPI-anchor</topology>
    </subcellularLocation>
</comment>
<evidence type="ECO:0000256" key="2">
    <source>
        <dbReference type="ARBA" id="ARBA00004609"/>
    </source>
</evidence>
<evidence type="ECO:0000256" key="8">
    <source>
        <dbReference type="SAM" id="MobiDB-lite"/>
    </source>
</evidence>
<feature type="region of interest" description="Disordered" evidence="8">
    <location>
        <begin position="446"/>
        <end position="465"/>
    </location>
</feature>
<evidence type="ECO:0000313" key="11">
    <source>
        <dbReference type="EMBL" id="CAI77632.1"/>
    </source>
</evidence>
<sequence>MAKISSKIEVSYIVLPLSLIFAVSGCHATQGDALSKENRDELCNLNKELAVLPATYVKNLISQWDAEDLRASDELRLRIYLADNTPQKAAELAPLLAAHSAIVQRTATETATETKEVAGLIAAAAALNGQITEFFHIAANAYQAGGTGKGCVTGEDASKIVQGTKGLGDCGLETLTVEPTAAAALTQLTATGFTNLQGAKTTTQRADASADCRLFNTDGSNGVLGSQASAGGLTFAGGYIKVAANADTITGSSLAAMNEGHEATHKAYHRLWRAYVTITKSKAATQAGYSRINLDQLTGTTEARRVFREAIQKTPKYDDAKDSDTVKQSMTAHYGPDAKFNSKTWELVDGHQVKKEAYETNGKGTEKLANIKDINELRKILTYYQTRQTSISNNAAQETKQCSEITAQEQKPPETDTTCEKKGTGAECKDGCKVEGTGDSKKCVKDPTYKPKQAEGVKAEGKGKTNTTGSNSFVIKKSFLFLAFLLF</sequence>
<name>Q571X4_TRYBB</name>
<keyword evidence="4" id="KW-0336">GPI-anchor</keyword>
<dbReference type="Gene3D" id="4.10.110.20">
    <property type="entry name" value="Variant surface glycoprotein MITAT 1.2, VSG 221, C-terminal domain"/>
    <property type="match status" value="1"/>
</dbReference>
<keyword evidence="7" id="KW-0449">Lipoprotein</keyword>
<dbReference type="EMBL" id="AJ937312">
    <property type="protein sequence ID" value="CAI77632.1"/>
    <property type="molecule type" value="mRNA"/>
</dbReference>
<dbReference type="AlphaFoldDB" id="Q571X4"/>
<feature type="chain" id="PRO_5004250874" evidence="9">
    <location>
        <begin position="29"/>
        <end position="487"/>
    </location>
</feature>
<evidence type="ECO:0000256" key="4">
    <source>
        <dbReference type="ARBA" id="ARBA00022622"/>
    </source>
</evidence>
<dbReference type="GO" id="GO:0098552">
    <property type="term" value="C:side of membrane"/>
    <property type="evidence" value="ECO:0007669"/>
    <property type="project" value="UniProtKB-KW"/>
</dbReference>
<evidence type="ECO:0000256" key="5">
    <source>
        <dbReference type="ARBA" id="ARBA00023136"/>
    </source>
</evidence>